<feature type="domain" description="DNA primase/polymerase bifunctional N-terminal" evidence="1">
    <location>
        <begin position="98"/>
        <end position="263"/>
    </location>
</feature>
<organism evidence="2 3">
    <name type="scientific">Pseudonocardia halophobica</name>
    <dbReference type="NCBI Taxonomy" id="29401"/>
    <lineage>
        <taxon>Bacteria</taxon>
        <taxon>Bacillati</taxon>
        <taxon>Actinomycetota</taxon>
        <taxon>Actinomycetes</taxon>
        <taxon>Pseudonocardiales</taxon>
        <taxon>Pseudonocardiaceae</taxon>
        <taxon>Pseudonocardia</taxon>
    </lineage>
</organism>
<dbReference type="AlphaFoldDB" id="A0A9W6NYH1"/>
<dbReference type="CDD" id="cd04859">
    <property type="entry name" value="Prim_Pol"/>
    <property type="match status" value="1"/>
</dbReference>
<reference evidence="2" key="2">
    <citation type="submission" date="2023-01" db="EMBL/GenBank/DDBJ databases">
        <authorList>
            <person name="Sun Q."/>
            <person name="Evtushenko L."/>
        </authorList>
    </citation>
    <scope>NUCLEOTIDE SEQUENCE</scope>
    <source>
        <strain evidence="2">VKM Ac-1069</strain>
    </source>
</reference>
<accession>A0A9W6NYH1</accession>
<protein>
    <recommendedName>
        <fullName evidence="1">DNA primase/polymerase bifunctional N-terminal domain-containing protein</fullName>
    </recommendedName>
</protein>
<dbReference type="SMART" id="SM00943">
    <property type="entry name" value="Prim-Pol"/>
    <property type="match status" value="1"/>
</dbReference>
<reference evidence="2" key="1">
    <citation type="journal article" date="2014" name="Int. J. Syst. Evol. Microbiol.">
        <title>Complete genome sequence of Corynebacterium casei LMG S-19264T (=DSM 44701T), isolated from a smear-ripened cheese.</title>
        <authorList>
            <consortium name="US DOE Joint Genome Institute (JGI-PGF)"/>
            <person name="Walter F."/>
            <person name="Albersmeier A."/>
            <person name="Kalinowski J."/>
            <person name="Ruckert C."/>
        </authorList>
    </citation>
    <scope>NUCLEOTIDE SEQUENCE</scope>
    <source>
        <strain evidence="2">VKM Ac-1069</strain>
    </source>
</reference>
<proteinExistence type="predicted"/>
<evidence type="ECO:0000313" key="3">
    <source>
        <dbReference type="Proteomes" id="UP001143463"/>
    </source>
</evidence>
<dbReference type="EMBL" id="BSFQ01000022">
    <property type="protein sequence ID" value="GLL13482.1"/>
    <property type="molecule type" value="Genomic_DNA"/>
</dbReference>
<name>A0A9W6NYH1_9PSEU</name>
<sequence length="346" mass="36480">MTEPIYSWHILAELAGGQGLDGCAICGVSSITHWRSRGLHERCVPAMVERLAPSVGWAFVGAQTPAAGPAVEKGLSTVETLDSNEGAPVDTSGVPADVLGCIQSGASVLPLHWRTDEGTCSCGADCGNNAAKHPLTRNGKDDATTDPAIVVEWAARWPRCNWGIRPPEGVVVVDVDPRNGGHETLARLQDEHGALPRTLTARTGGGGVHLWLTMHGPSRGRLGQGVDIKRNSGYLVAPPSVHITGGRYEWVDRRPSAVAPAWLRSLLDPTPPRPRNAPTTGDLAPLVKFVSAAQEGERNRSLYWAMCRAAEAGHDLAPLIDAGIGIGLTPHEAHAAARSAQRTAAA</sequence>
<comment type="caution">
    <text evidence="2">The sequence shown here is derived from an EMBL/GenBank/DDBJ whole genome shotgun (WGS) entry which is preliminary data.</text>
</comment>
<dbReference type="Proteomes" id="UP001143463">
    <property type="component" value="Unassembled WGS sequence"/>
</dbReference>
<dbReference type="SUPFAM" id="SSF56747">
    <property type="entry name" value="Prim-pol domain"/>
    <property type="match status" value="1"/>
</dbReference>
<dbReference type="Pfam" id="PF09250">
    <property type="entry name" value="Prim-Pol"/>
    <property type="match status" value="1"/>
</dbReference>
<dbReference type="InterPro" id="IPR015330">
    <property type="entry name" value="DNA_primase/pol_bifunc_N"/>
</dbReference>
<evidence type="ECO:0000313" key="2">
    <source>
        <dbReference type="EMBL" id="GLL13482.1"/>
    </source>
</evidence>
<gene>
    <name evidence="2" type="ORF">GCM10017577_46260</name>
</gene>
<dbReference type="RefSeq" id="WP_051737562.1">
    <property type="nucleotide sequence ID" value="NZ_BAAAUZ010000007.1"/>
</dbReference>
<evidence type="ECO:0000259" key="1">
    <source>
        <dbReference type="SMART" id="SM00943"/>
    </source>
</evidence>
<keyword evidence="3" id="KW-1185">Reference proteome</keyword>